<dbReference type="InterPro" id="IPR050563">
    <property type="entry name" value="4-hydroxybenzoyl-CoA_TE"/>
</dbReference>
<dbReference type="InterPro" id="IPR006683">
    <property type="entry name" value="Thioestr_dom"/>
</dbReference>
<dbReference type="FunFam" id="3.10.129.10:FF:000004">
    <property type="entry name" value="Tol-pal system-associated acyl-CoA thioesterase"/>
    <property type="match status" value="1"/>
</dbReference>
<keyword evidence="5" id="KW-1185">Reference proteome</keyword>
<dbReference type="EMBL" id="BJMV01000006">
    <property type="protein sequence ID" value="GEB85636.1"/>
    <property type="molecule type" value="Genomic_DNA"/>
</dbReference>
<gene>
    <name evidence="4" type="ORF">APE01nite_14330</name>
</gene>
<dbReference type="NCBIfam" id="TIGR00051">
    <property type="entry name" value="YbgC/FadM family acyl-CoA thioesterase"/>
    <property type="match status" value="1"/>
</dbReference>
<dbReference type="InterPro" id="IPR029069">
    <property type="entry name" value="HotDog_dom_sf"/>
</dbReference>
<sequence>MSEHTIEFRVYYEDTDAGGIVYHARYLAFAERARTEAIRAMGMPVSELLRDYGLVFVVRDARLTYRTPLRLDDILCVTTRLLRLGAASCVLGQTVTREGVVSAEIEVGLACVRASDGYPARFPPNWRDLLQKLAVKD</sequence>
<dbReference type="GO" id="GO:0047617">
    <property type="term" value="F:fatty acyl-CoA hydrolase activity"/>
    <property type="evidence" value="ECO:0007669"/>
    <property type="project" value="TreeGrafter"/>
</dbReference>
<name>A0A4Y3TTA1_9PROT</name>
<comment type="caution">
    <text evidence="4">The sequence shown here is derived from an EMBL/GenBank/DDBJ whole genome shotgun (WGS) entry which is preliminary data.</text>
</comment>
<proteinExistence type="inferred from homology"/>
<comment type="similarity">
    <text evidence="1">Belongs to the 4-hydroxybenzoyl-CoA thioesterase family.</text>
</comment>
<evidence type="ECO:0000313" key="4">
    <source>
        <dbReference type="EMBL" id="GEB85636.1"/>
    </source>
</evidence>
<dbReference type="PROSITE" id="PS01328">
    <property type="entry name" value="4HBCOA_THIOESTERASE"/>
    <property type="match status" value="1"/>
</dbReference>
<protein>
    <submittedName>
        <fullName evidence="4">Tol-pal system-associated acyl-CoA thioesterase</fullName>
    </submittedName>
</protein>
<dbReference type="PANTHER" id="PTHR31793">
    <property type="entry name" value="4-HYDROXYBENZOYL-COA THIOESTERASE FAMILY MEMBER"/>
    <property type="match status" value="1"/>
</dbReference>
<dbReference type="PANTHER" id="PTHR31793:SF37">
    <property type="entry name" value="ACYL-COA THIOESTER HYDROLASE YBGC"/>
    <property type="match status" value="1"/>
</dbReference>
<dbReference type="CDD" id="cd00586">
    <property type="entry name" value="4HBT"/>
    <property type="match status" value="1"/>
</dbReference>
<dbReference type="InterPro" id="IPR006684">
    <property type="entry name" value="YbgC/YbaW"/>
</dbReference>
<dbReference type="SUPFAM" id="SSF54637">
    <property type="entry name" value="Thioesterase/thiol ester dehydrase-isomerase"/>
    <property type="match status" value="1"/>
</dbReference>
<accession>A0A4Y3TTA1</accession>
<dbReference type="InterPro" id="IPR008272">
    <property type="entry name" value="HB-CoA_thioesterase_AS"/>
</dbReference>
<organism evidence="4 5">
    <name type="scientific">Acetobacter peroxydans</name>
    <dbReference type="NCBI Taxonomy" id="104098"/>
    <lineage>
        <taxon>Bacteria</taxon>
        <taxon>Pseudomonadati</taxon>
        <taxon>Pseudomonadota</taxon>
        <taxon>Alphaproteobacteria</taxon>
        <taxon>Acetobacterales</taxon>
        <taxon>Acetobacteraceae</taxon>
        <taxon>Acetobacter</taxon>
    </lineage>
</organism>
<evidence type="ECO:0000313" key="5">
    <source>
        <dbReference type="Proteomes" id="UP000317730"/>
    </source>
</evidence>
<dbReference type="Proteomes" id="UP000317730">
    <property type="component" value="Unassembled WGS sequence"/>
</dbReference>
<reference evidence="4 5" key="1">
    <citation type="submission" date="2019-06" db="EMBL/GenBank/DDBJ databases">
        <title>Whole genome shotgun sequence of Acetobacter peroxydans NBRC 13755.</title>
        <authorList>
            <person name="Hosoyama A."/>
            <person name="Uohara A."/>
            <person name="Ohji S."/>
            <person name="Ichikawa N."/>
        </authorList>
    </citation>
    <scope>NUCLEOTIDE SEQUENCE [LARGE SCALE GENOMIC DNA]</scope>
    <source>
        <strain evidence="4 5">NBRC 13755</strain>
    </source>
</reference>
<dbReference type="Gene3D" id="3.10.129.10">
    <property type="entry name" value="Hotdog Thioesterase"/>
    <property type="match status" value="1"/>
</dbReference>
<evidence type="ECO:0000256" key="1">
    <source>
        <dbReference type="ARBA" id="ARBA00005953"/>
    </source>
</evidence>
<feature type="domain" description="Thioesterase" evidence="3">
    <location>
        <begin position="18"/>
        <end position="99"/>
    </location>
</feature>
<evidence type="ECO:0000256" key="2">
    <source>
        <dbReference type="ARBA" id="ARBA00022801"/>
    </source>
</evidence>
<dbReference type="OrthoDB" id="9808429at2"/>
<dbReference type="NCBIfam" id="TIGR02799">
    <property type="entry name" value="thio_ybgC"/>
    <property type="match status" value="1"/>
</dbReference>
<dbReference type="PIRSF" id="PIRSF003230">
    <property type="entry name" value="YbgC"/>
    <property type="match status" value="1"/>
</dbReference>
<evidence type="ECO:0000259" key="3">
    <source>
        <dbReference type="Pfam" id="PF03061"/>
    </source>
</evidence>
<keyword evidence="2" id="KW-0378">Hydrolase</keyword>
<dbReference type="AlphaFoldDB" id="A0A4Y3TTA1"/>
<dbReference type="Pfam" id="PF03061">
    <property type="entry name" value="4HBT"/>
    <property type="match status" value="1"/>
</dbReference>
<dbReference type="InterPro" id="IPR014166">
    <property type="entry name" value="Tol-Pal_acyl-CoA_thioesterase"/>
</dbReference>
<dbReference type="RefSeq" id="WP_141376054.1">
    <property type="nucleotide sequence ID" value="NZ_BAPL01000005.1"/>
</dbReference>